<dbReference type="CDD" id="cd22362">
    <property type="entry name" value="TnsA_endonuclease-like"/>
    <property type="match status" value="1"/>
</dbReference>
<dbReference type="SUPFAM" id="SSF52980">
    <property type="entry name" value="Restriction endonuclease-like"/>
    <property type="match status" value="1"/>
</dbReference>
<dbReference type="Proteomes" id="UP000187012">
    <property type="component" value="Unassembled WGS sequence"/>
</dbReference>
<protein>
    <submittedName>
        <fullName evidence="3">Transposon Tn7 transposition protein TnsA</fullName>
    </submittedName>
</protein>
<dbReference type="Pfam" id="PF08721">
    <property type="entry name" value="Tn7_Tnp_TnsA_C"/>
    <property type="match status" value="1"/>
</dbReference>
<dbReference type="InterPro" id="IPR014833">
    <property type="entry name" value="TnsA_N"/>
</dbReference>
<sequence length="300" mass="34453">MSLYVMSAAPSRKDDWRAWDMSRGIQNWTEELIARRIREGYGDGEGPNYKPWISTATFSSRGRIHRAYSERFGRTIELVSDVEWNTFVLLEWCRSVKQLYESFPLPRETTLEIASALGIRHPYYPGTNIPAVMTVDMMVIMEIDGETRHVAYDCKRTEDAEKEWVIEKLQIVRKFFAGCDIAHHLVFHSALPMQKVRNIEYFRGAIWKPGQIEPTREVLREVADLMTYELTGSTRTISLADYCSGFEQRHGLTPGLGLRVARILLWEQTLRCDLNTPRLENAPLSSFICEGPALSRASGL</sequence>
<dbReference type="InterPro" id="IPR011335">
    <property type="entry name" value="Restrct_endonuc-II-like"/>
</dbReference>
<evidence type="ECO:0000313" key="4">
    <source>
        <dbReference type="Proteomes" id="UP000187012"/>
    </source>
</evidence>
<organism evidence="3 4">
    <name type="scientific">Paraburkholderia ribeironis</name>
    <dbReference type="NCBI Taxonomy" id="1247936"/>
    <lineage>
        <taxon>Bacteria</taxon>
        <taxon>Pseudomonadati</taxon>
        <taxon>Pseudomonadota</taxon>
        <taxon>Betaproteobacteria</taxon>
        <taxon>Burkholderiales</taxon>
        <taxon>Burkholderiaceae</taxon>
        <taxon>Paraburkholderia</taxon>
    </lineage>
</organism>
<keyword evidence="4" id="KW-1185">Reference proteome</keyword>
<accession>A0A1N7SPV7</accession>
<evidence type="ECO:0000259" key="1">
    <source>
        <dbReference type="Pfam" id="PF08721"/>
    </source>
</evidence>
<dbReference type="InterPro" id="IPR014832">
    <property type="entry name" value="TnsA_C"/>
</dbReference>
<dbReference type="Gene3D" id="3.40.1350.10">
    <property type="match status" value="1"/>
</dbReference>
<dbReference type="EMBL" id="CYGX02000137">
    <property type="protein sequence ID" value="SIT49360.1"/>
    <property type="molecule type" value="Genomic_DNA"/>
</dbReference>
<dbReference type="RefSeq" id="WP_245841733.1">
    <property type="nucleotide sequence ID" value="NZ_CYGX02000137.1"/>
</dbReference>
<feature type="domain" description="TnsA endonuclease C-terminal" evidence="1">
    <location>
        <begin position="192"/>
        <end position="274"/>
    </location>
</feature>
<evidence type="ECO:0000259" key="2">
    <source>
        <dbReference type="Pfam" id="PF08722"/>
    </source>
</evidence>
<evidence type="ECO:0000313" key="3">
    <source>
        <dbReference type="EMBL" id="SIT49360.1"/>
    </source>
</evidence>
<reference evidence="3 4" key="1">
    <citation type="submission" date="2016-12" db="EMBL/GenBank/DDBJ databases">
        <authorList>
            <person name="Song W.-J."/>
            <person name="Kurnit D.M."/>
        </authorList>
    </citation>
    <scope>NUCLEOTIDE SEQUENCE [LARGE SCALE GENOMIC DNA]</scope>
    <source>
        <strain evidence="3 4">STM7296</strain>
    </source>
</reference>
<name>A0A1N7SPV7_9BURK</name>
<gene>
    <name evidence="3" type="ORF">BN2475_1370016</name>
</gene>
<dbReference type="GO" id="GO:0003676">
    <property type="term" value="F:nucleic acid binding"/>
    <property type="evidence" value="ECO:0007669"/>
    <property type="project" value="InterPro"/>
</dbReference>
<dbReference type="AlphaFoldDB" id="A0A1N7SPV7"/>
<dbReference type="STRING" id="1247936.BN2475_1370016"/>
<dbReference type="InterPro" id="IPR011856">
    <property type="entry name" value="tRNA_endonuc-like_dom_sf"/>
</dbReference>
<proteinExistence type="predicted"/>
<feature type="domain" description="TnsA endonuclease N-terminal" evidence="2">
    <location>
        <begin position="95"/>
        <end position="186"/>
    </location>
</feature>
<dbReference type="Pfam" id="PF08722">
    <property type="entry name" value="Tn7_TnsA-like_N"/>
    <property type="match status" value="1"/>
</dbReference>